<dbReference type="Gene3D" id="3.90.550.10">
    <property type="entry name" value="Spore Coat Polysaccharide Biosynthesis Protein SpsA, Chain A"/>
    <property type="match status" value="1"/>
</dbReference>
<dbReference type="RefSeq" id="WP_188895362.1">
    <property type="nucleotide sequence ID" value="NZ_BMMZ01000004.1"/>
</dbReference>
<evidence type="ECO:0000313" key="4">
    <source>
        <dbReference type="Proteomes" id="UP000613840"/>
    </source>
</evidence>
<dbReference type="CDD" id="cd00761">
    <property type="entry name" value="Glyco_tranf_GTA_type"/>
    <property type="match status" value="1"/>
</dbReference>
<dbReference type="InterPro" id="IPR001173">
    <property type="entry name" value="Glyco_trans_2-like"/>
</dbReference>
<reference evidence="3" key="1">
    <citation type="journal article" date="2014" name="Int. J. Syst. Evol. Microbiol.">
        <title>Complete genome sequence of Corynebacterium casei LMG S-19264T (=DSM 44701T), isolated from a smear-ripened cheese.</title>
        <authorList>
            <consortium name="US DOE Joint Genome Institute (JGI-PGF)"/>
            <person name="Walter F."/>
            <person name="Albersmeier A."/>
            <person name="Kalinowski J."/>
            <person name="Ruckert C."/>
        </authorList>
    </citation>
    <scope>NUCLEOTIDE SEQUENCE</scope>
    <source>
        <strain evidence="3">CGMCC 4.7306</strain>
    </source>
</reference>
<evidence type="ECO:0000259" key="2">
    <source>
        <dbReference type="Pfam" id="PF00535"/>
    </source>
</evidence>
<feature type="transmembrane region" description="Helical" evidence="1">
    <location>
        <begin position="271"/>
        <end position="291"/>
    </location>
</feature>
<feature type="domain" description="Glycosyltransferase 2-like" evidence="2">
    <location>
        <begin position="19"/>
        <end position="141"/>
    </location>
</feature>
<keyword evidence="1" id="KW-0472">Membrane</keyword>
<dbReference type="Pfam" id="PF00535">
    <property type="entry name" value="Glycos_transf_2"/>
    <property type="match status" value="1"/>
</dbReference>
<keyword evidence="1" id="KW-1133">Transmembrane helix</keyword>
<dbReference type="Proteomes" id="UP000613840">
    <property type="component" value="Unassembled WGS sequence"/>
</dbReference>
<dbReference type="AlphaFoldDB" id="A0A917S843"/>
<comment type="caution">
    <text evidence="3">The sequence shown here is derived from an EMBL/GenBank/DDBJ whole genome shotgun (WGS) entry which is preliminary data.</text>
</comment>
<dbReference type="EMBL" id="BMMZ01000004">
    <property type="protein sequence ID" value="GGL63096.1"/>
    <property type="molecule type" value="Genomic_DNA"/>
</dbReference>
<proteinExistence type="predicted"/>
<name>A0A917S843_9ACTN</name>
<sequence>MATHAESVPGGAALSIRFSVVIPARNEVALLPATLRGLDQQDFAGAYEVIVVDNGSTDQTAEVARAGGVRVVTEPRRGVCQARQTGTLAARGEIIVSTDADTVHRPDWLRRIDQHYAGDPGLVAVGGGCRFTGAAWWARAYPFLLFNGVGLCYRLTGRVWYVSAANLSFRRDAWSGYDVNLTQGGDELDQLHRLRKAGRVAFDPTLFVDTSARRLNRGVWYNLVITLAYYYLLGYLINRISGRPLLPMAPEFRPVQTTRLSRSTTAPSGQLPMRLAAAAAMITILTFVMIISPTSRAAAEGVADHVHSAVRHLVRR</sequence>
<dbReference type="SUPFAM" id="SSF53448">
    <property type="entry name" value="Nucleotide-diphospho-sugar transferases"/>
    <property type="match status" value="1"/>
</dbReference>
<dbReference type="PANTHER" id="PTHR43685">
    <property type="entry name" value="GLYCOSYLTRANSFERASE"/>
    <property type="match status" value="1"/>
</dbReference>
<dbReference type="InterPro" id="IPR029044">
    <property type="entry name" value="Nucleotide-diphossugar_trans"/>
</dbReference>
<organism evidence="3 4">
    <name type="scientific">Microlunatus endophyticus</name>
    <dbReference type="NCBI Taxonomy" id="1716077"/>
    <lineage>
        <taxon>Bacteria</taxon>
        <taxon>Bacillati</taxon>
        <taxon>Actinomycetota</taxon>
        <taxon>Actinomycetes</taxon>
        <taxon>Propionibacteriales</taxon>
        <taxon>Propionibacteriaceae</taxon>
        <taxon>Microlunatus</taxon>
    </lineage>
</organism>
<keyword evidence="4" id="KW-1185">Reference proteome</keyword>
<evidence type="ECO:0000313" key="3">
    <source>
        <dbReference type="EMBL" id="GGL63096.1"/>
    </source>
</evidence>
<feature type="transmembrane region" description="Helical" evidence="1">
    <location>
        <begin position="219"/>
        <end position="237"/>
    </location>
</feature>
<keyword evidence="1" id="KW-0812">Transmembrane</keyword>
<dbReference type="InterPro" id="IPR050834">
    <property type="entry name" value="Glycosyltransf_2"/>
</dbReference>
<accession>A0A917S843</accession>
<protein>
    <recommendedName>
        <fullName evidence="2">Glycosyltransferase 2-like domain-containing protein</fullName>
    </recommendedName>
</protein>
<reference evidence="3" key="2">
    <citation type="submission" date="2020-09" db="EMBL/GenBank/DDBJ databases">
        <authorList>
            <person name="Sun Q."/>
            <person name="Zhou Y."/>
        </authorList>
    </citation>
    <scope>NUCLEOTIDE SEQUENCE</scope>
    <source>
        <strain evidence="3">CGMCC 4.7306</strain>
    </source>
</reference>
<gene>
    <name evidence="3" type="ORF">GCM10011575_21980</name>
</gene>
<evidence type="ECO:0000256" key="1">
    <source>
        <dbReference type="SAM" id="Phobius"/>
    </source>
</evidence>
<dbReference type="PANTHER" id="PTHR43685:SF2">
    <property type="entry name" value="GLYCOSYLTRANSFERASE 2-LIKE DOMAIN-CONTAINING PROTEIN"/>
    <property type="match status" value="1"/>
</dbReference>